<dbReference type="InterPro" id="IPR016181">
    <property type="entry name" value="Acyl_CoA_acyltransferase"/>
</dbReference>
<feature type="domain" description="N-acetyltransferase" evidence="3">
    <location>
        <begin position="3"/>
        <end position="169"/>
    </location>
</feature>
<dbReference type="Gene3D" id="3.40.630.30">
    <property type="match status" value="1"/>
</dbReference>
<accession>A0A6G7ZLG4</accession>
<evidence type="ECO:0000313" key="4">
    <source>
        <dbReference type="EMBL" id="QIL01765.1"/>
    </source>
</evidence>
<dbReference type="RefSeq" id="WP_166092654.1">
    <property type="nucleotide sequence ID" value="NZ_CP049871.1"/>
</dbReference>
<dbReference type="EMBL" id="CP049871">
    <property type="protein sequence ID" value="QIL01765.1"/>
    <property type="molecule type" value="Genomic_DNA"/>
</dbReference>
<reference evidence="4 5" key="1">
    <citation type="submission" date="2020-03" db="EMBL/GenBank/DDBJ databases">
        <title>Sphingomonas sp. nov., isolated from fish.</title>
        <authorList>
            <person name="Hyun D.-W."/>
            <person name="Bae J.-W."/>
        </authorList>
    </citation>
    <scope>NUCLEOTIDE SEQUENCE [LARGE SCALE GENOMIC DNA]</scope>
    <source>
        <strain evidence="4 5">HDW15C</strain>
    </source>
</reference>
<protein>
    <submittedName>
        <fullName evidence="4">GNAT family N-acetyltransferase</fullName>
    </submittedName>
</protein>
<evidence type="ECO:0000259" key="3">
    <source>
        <dbReference type="PROSITE" id="PS51186"/>
    </source>
</evidence>
<dbReference type="CDD" id="cd04301">
    <property type="entry name" value="NAT_SF"/>
    <property type="match status" value="1"/>
</dbReference>
<dbReference type="KEGG" id="ssin:G7078_02500"/>
<dbReference type="PROSITE" id="PS51186">
    <property type="entry name" value="GNAT"/>
    <property type="match status" value="1"/>
</dbReference>
<keyword evidence="2" id="KW-0012">Acyltransferase</keyword>
<sequence length="169" mass="18902">MTIAYRPAQIADAAAIDRVFRQSFCDTFGHLYGPEDLASFLGGFTPDKWKGEIADAGFAFRVAEDAGECIGYIKLGPLSLPVEPGGAAIELRQFYLLHAYTGQGIAAELMEWAIGVARERGAREIYLSVFTENHRARRFYERYGFDYVAPYTFMVGNHADDDIIMRLTL</sequence>
<keyword evidence="5" id="KW-1185">Reference proteome</keyword>
<dbReference type="AlphaFoldDB" id="A0A6G7ZLG4"/>
<proteinExistence type="predicted"/>
<name>A0A6G7ZLG4_9SPHN</name>
<evidence type="ECO:0000256" key="1">
    <source>
        <dbReference type="ARBA" id="ARBA00022679"/>
    </source>
</evidence>
<keyword evidence="1 4" id="KW-0808">Transferase</keyword>
<dbReference type="SUPFAM" id="SSF55729">
    <property type="entry name" value="Acyl-CoA N-acyltransferases (Nat)"/>
    <property type="match status" value="1"/>
</dbReference>
<dbReference type="PANTHER" id="PTHR43877">
    <property type="entry name" value="AMINOALKYLPHOSPHONATE N-ACETYLTRANSFERASE-RELATED-RELATED"/>
    <property type="match status" value="1"/>
</dbReference>
<organism evidence="4 5">
    <name type="scientific">Sphingomonas sinipercae</name>
    <dbReference type="NCBI Taxonomy" id="2714944"/>
    <lineage>
        <taxon>Bacteria</taxon>
        <taxon>Pseudomonadati</taxon>
        <taxon>Pseudomonadota</taxon>
        <taxon>Alphaproteobacteria</taxon>
        <taxon>Sphingomonadales</taxon>
        <taxon>Sphingomonadaceae</taxon>
        <taxon>Sphingomonas</taxon>
    </lineage>
</organism>
<dbReference type="Proteomes" id="UP000502502">
    <property type="component" value="Chromosome"/>
</dbReference>
<dbReference type="InterPro" id="IPR050832">
    <property type="entry name" value="Bact_Acetyltransf"/>
</dbReference>
<gene>
    <name evidence="4" type="ORF">G7078_02500</name>
</gene>
<dbReference type="GO" id="GO:0016747">
    <property type="term" value="F:acyltransferase activity, transferring groups other than amino-acyl groups"/>
    <property type="evidence" value="ECO:0007669"/>
    <property type="project" value="InterPro"/>
</dbReference>
<dbReference type="Pfam" id="PF00583">
    <property type="entry name" value="Acetyltransf_1"/>
    <property type="match status" value="1"/>
</dbReference>
<dbReference type="InterPro" id="IPR000182">
    <property type="entry name" value="GNAT_dom"/>
</dbReference>
<evidence type="ECO:0000256" key="2">
    <source>
        <dbReference type="ARBA" id="ARBA00023315"/>
    </source>
</evidence>
<evidence type="ECO:0000313" key="5">
    <source>
        <dbReference type="Proteomes" id="UP000502502"/>
    </source>
</evidence>